<keyword evidence="2" id="KW-1185">Reference proteome</keyword>
<accession>A0A162V3Z5</accession>
<evidence type="ECO:0000313" key="2">
    <source>
        <dbReference type="Proteomes" id="UP000076603"/>
    </source>
</evidence>
<dbReference type="AlphaFoldDB" id="A0A162V3Z5"/>
<sequence>MEKILKELIEEKVDISIADSTMFLLNAVTVLSVEGTIVKLKTTVNNTIVIPIQEIVAIRSNLIYGISFKNNCDLEVCKEGESLRRYFASIIGKKVSIQTKGEGEFKYINSRIVTGTGKGIVIIEGTIAISLSKINLIEEIT</sequence>
<proteinExistence type="predicted"/>
<dbReference type="STRING" id="1121326.CLMAG_15700"/>
<gene>
    <name evidence="1" type="ORF">CLMAG_15700</name>
</gene>
<dbReference type="Proteomes" id="UP000076603">
    <property type="component" value="Unassembled WGS sequence"/>
</dbReference>
<name>A0A162V3Z5_9CLOT</name>
<dbReference type="RefSeq" id="WP_066620244.1">
    <property type="nucleotide sequence ID" value="NZ_LWAE01000001.1"/>
</dbReference>
<evidence type="ECO:0000313" key="1">
    <source>
        <dbReference type="EMBL" id="KZL94517.1"/>
    </source>
</evidence>
<dbReference type="OrthoDB" id="1888876at2"/>
<comment type="caution">
    <text evidence="1">The sequence shown here is derived from an EMBL/GenBank/DDBJ whole genome shotgun (WGS) entry which is preliminary data.</text>
</comment>
<reference evidence="1 2" key="1">
    <citation type="submission" date="2016-04" db="EMBL/GenBank/DDBJ databases">
        <title>Genome sequence of Clostridium magnum DSM 2767.</title>
        <authorList>
            <person name="Poehlein A."/>
            <person name="Uhlig R."/>
            <person name="Fischer R."/>
            <person name="Bahl H."/>
            <person name="Daniel R."/>
        </authorList>
    </citation>
    <scope>NUCLEOTIDE SEQUENCE [LARGE SCALE GENOMIC DNA]</scope>
    <source>
        <strain evidence="1 2">DSM 2767</strain>
    </source>
</reference>
<dbReference type="EMBL" id="LWAE01000001">
    <property type="protein sequence ID" value="KZL94517.1"/>
    <property type="molecule type" value="Genomic_DNA"/>
</dbReference>
<dbReference type="PATRIC" id="fig|1121326.3.peg.1544"/>
<protein>
    <submittedName>
        <fullName evidence="1">Uncharacterized protein</fullName>
    </submittedName>
</protein>
<organism evidence="1 2">
    <name type="scientific">Clostridium magnum DSM 2767</name>
    <dbReference type="NCBI Taxonomy" id="1121326"/>
    <lineage>
        <taxon>Bacteria</taxon>
        <taxon>Bacillati</taxon>
        <taxon>Bacillota</taxon>
        <taxon>Clostridia</taxon>
        <taxon>Eubacteriales</taxon>
        <taxon>Clostridiaceae</taxon>
        <taxon>Clostridium</taxon>
    </lineage>
</organism>